<dbReference type="AlphaFoldDB" id="A0A9P6QHN1"/>
<feature type="region of interest" description="Disordered" evidence="1">
    <location>
        <begin position="982"/>
        <end position="1009"/>
    </location>
</feature>
<feature type="region of interest" description="Disordered" evidence="1">
    <location>
        <begin position="556"/>
        <end position="681"/>
    </location>
</feature>
<feature type="compositionally biased region" description="Basic and acidic residues" evidence="1">
    <location>
        <begin position="1117"/>
        <end position="1128"/>
    </location>
</feature>
<feature type="compositionally biased region" description="Polar residues" evidence="1">
    <location>
        <begin position="671"/>
        <end position="681"/>
    </location>
</feature>
<feature type="compositionally biased region" description="Acidic residues" evidence="1">
    <location>
        <begin position="716"/>
        <end position="727"/>
    </location>
</feature>
<sequence length="1155" mass="126785">MQSERVYQLPVSNIAYHVYLAEEDAQHLHLVSQQAFRRTLDKYVEHEALAERFQVELEHREAILKEQRDQEKLRRQQERSRQSNGHHQHSQHHRLRTRDSQEHLSSHFPLSTSSASSSGRGRGRSAQLAAISAEAAAAAEAALTQPRQGASQSSRHTSPNSSHGIGSRHQLNAQPLAPPPSQHTINVRSSSSDRSFSASPALPPSPSPRLVPMNVSDGAAPGFHQHHHQYYQRQPQDDVRSVKQATEGYSQGDGNGELHSHLSNGGFVSSRTQRKKRKQTIPVSQSIVSRIPGITLRLQAEKQGEALQVEIIKNVEDYDPHPITVATLRTERSPSNAVETKGGSPAVAATWRSASPSMATTEINQQRPQDSQVAVGESSEDVTMDDFQAEASSQAATASEGAPSATMDMDSVDTGLLASEEDHRKVRASIASGRRRAYSFLQEAVDAYQDPDEDNGDISTYLQHHRGHGFKSGIGSRSKGLHSAPSPSSQLSRGTMPLADPYSTLLPSAAGSYLPLSWENFSARDCVVNKVIGKHDKELDELEEVVQDTISRQQQFQQQLLEEQRSQSGGTETPQQQSEHTSGTHGSRHSSPHQYPSKREKHEHHHAPLTMTTRSHDSAATRHRRTPSSQNGRHATPPARDNDAPSSTTAASAKGAGTPRSSRYRQGDTAAVSTRRGTGNDTLLHYDDIERILQEKRRKKRIEKMRQSSKASSGNGDDDEREEDEAMEEVRQMSVETDSTTTTREEPTATRADELVAKDSSSAISGSDKEVRSKRSMSFSGASVPHDDIEAASGPVVKRERRNSSTIHMQSVHAFGERTGRVKRPSDRAESSMASSSSSSEEEDETDLDYKHKGQRPSQSQVRAGTSSSGGQTGQSTSPTAEPSTRRRARSNATLPILEMASASGNGDSRHVEAHFFNAALEMINQKRRDVLAKRRAAKLAEEAEAEAAKAEMEEKLQAAEAEKQRVADQEKRLEELRAQKIQSSNLPKSSKILPGRVRRRPPRGVDDAGYLPDACTSCQLSLTELDKTSWKEAQETKSIQLPKTWGAHAVLCSACRPQYSIHHTRCTQCFYVPMQEELAASPRCLRCRSGTWLKELLVPSAPGSNVMEFPVARPSKKSDRSMSESRRSSLAGGVTAEEDNADDDGSRPAALDGA</sequence>
<dbReference type="OrthoDB" id="2405518at2759"/>
<keyword evidence="3" id="KW-1185">Reference proteome</keyword>
<feature type="region of interest" description="Disordered" evidence="1">
    <location>
        <begin position="68"/>
        <end position="127"/>
    </location>
</feature>
<feature type="region of interest" description="Disordered" evidence="1">
    <location>
        <begin position="390"/>
        <end position="409"/>
    </location>
</feature>
<reference evidence="2" key="1">
    <citation type="journal article" date="2020" name="Fungal Divers.">
        <title>Resolving the Mortierellaceae phylogeny through synthesis of multi-gene phylogenetics and phylogenomics.</title>
        <authorList>
            <person name="Vandepol N."/>
            <person name="Liber J."/>
            <person name="Desiro A."/>
            <person name="Na H."/>
            <person name="Kennedy M."/>
            <person name="Barry K."/>
            <person name="Grigoriev I.V."/>
            <person name="Miller A.N."/>
            <person name="O'Donnell K."/>
            <person name="Stajich J.E."/>
            <person name="Bonito G."/>
        </authorList>
    </citation>
    <scope>NUCLEOTIDE SEQUENCE</scope>
    <source>
        <strain evidence="2">BC1065</strain>
    </source>
</reference>
<feature type="compositionally biased region" description="Polar residues" evidence="1">
    <location>
        <begin position="356"/>
        <end position="372"/>
    </location>
</feature>
<feature type="region of interest" description="Disordered" evidence="1">
    <location>
        <begin position="139"/>
        <end position="283"/>
    </location>
</feature>
<feature type="compositionally biased region" description="Low complexity" evidence="1">
    <location>
        <begin position="865"/>
        <end position="878"/>
    </location>
</feature>
<name>A0A9P6QHN1_9FUNG</name>
<feature type="compositionally biased region" description="Polar residues" evidence="1">
    <location>
        <begin position="261"/>
        <end position="271"/>
    </location>
</feature>
<dbReference type="Proteomes" id="UP000807716">
    <property type="component" value="Unassembled WGS sequence"/>
</dbReference>
<feature type="compositionally biased region" description="Polar residues" evidence="1">
    <location>
        <begin position="145"/>
        <end position="173"/>
    </location>
</feature>
<feature type="region of interest" description="Disordered" evidence="1">
    <location>
        <begin position="356"/>
        <end position="380"/>
    </location>
</feature>
<feature type="compositionally biased region" description="Low complexity" evidence="1">
    <location>
        <begin position="390"/>
        <end position="402"/>
    </location>
</feature>
<evidence type="ECO:0000256" key="1">
    <source>
        <dbReference type="SAM" id="MobiDB-lite"/>
    </source>
</evidence>
<evidence type="ECO:0000313" key="2">
    <source>
        <dbReference type="EMBL" id="KAG0268835.1"/>
    </source>
</evidence>
<feature type="region of interest" description="Disordered" evidence="1">
    <location>
        <begin position="1105"/>
        <end position="1155"/>
    </location>
</feature>
<feature type="compositionally biased region" description="Low complexity" evidence="1">
    <location>
        <begin position="189"/>
        <end position="200"/>
    </location>
</feature>
<feature type="compositionally biased region" description="Basic and acidic residues" evidence="1">
    <location>
        <begin position="743"/>
        <end position="757"/>
    </location>
</feature>
<accession>A0A9P6QHN1</accession>
<comment type="caution">
    <text evidence="2">The sequence shown here is derived from an EMBL/GenBank/DDBJ whole genome shotgun (WGS) entry which is preliminary data.</text>
</comment>
<organism evidence="2 3">
    <name type="scientific">Actinomortierella ambigua</name>
    <dbReference type="NCBI Taxonomy" id="1343610"/>
    <lineage>
        <taxon>Eukaryota</taxon>
        <taxon>Fungi</taxon>
        <taxon>Fungi incertae sedis</taxon>
        <taxon>Mucoromycota</taxon>
        <taxon>Mortierellomycotina</taxon>
        <taxon>Mortierellomycetes</taxon>
        <taxon>Mortierellales</taxon>
        <taxon>Mortierellaceae</taxon>
        <taxon>Actinomortierella</taxon>
    </lineage>
</organism>
<gene>
    <name evidence="2" type="ORF">DFQ27_005622</name>
</gene>
<feature type="compositionally biased region" description="Basic and acidic residues" evidence="1">
    <location>
        <begin position="815"/>
        <end position="830"/>
    </location>
</feature>
<feature type="compositionally biased region" description="Polar residues" evidence="1">
    <location>
        <begin position="568"/>
        <end position="579"/>
    </location>
</feature>
<feature type="compositionally biased region" description="Basic and acidic residues" evidence="1">
    <location>
        <begin position="68"/>
        <end position="81"/>
    </location>
</feature>
<feature type="region of interest" description="Disordered" evidence="1">
    <location>
        <begin position="466"/>
        <end position="496"/>
    </location>
</feature>
<evidence type="ECO:0000313" key="3">
    <source>
        <dbReference type="Proteomes" id="UP000807716"/>
    </source>
</evidence>
<feature type="compositionally biased region" description="Low complexity" evidence="1">
    <location>
        <begin position="106"/>
        <end position="127"/>
    </location>
</feature>
<feature type="compositionally biased region" description="Low complexity" evidence="1">
    <location>
        <begin position="644"/>
        <end position="659"/>
    </location>
</feature>
<dbReference type="EMBL" id="JAAAJB010000040">
    <property type="protein sequence ID" value="KAG0268835.1"/>
    <property type="molecule type" value="Genomic_DNA"/>
</dbReference>
<feature type="compositionally biased region" description="Basic residues" evidence="1">
    <location>
        <begin position="84"/>
        <end position="96"/>
    </location>
</feature>
<proteinExistence type="predicted"/>
<feature type="region of interest" description="Disordered" evidence="1">
    <location>
        <begin position="699"/>
        <end position="896"/>
    </location>
</feature>
<protein>
    <submittedName>
        <fullName evidence="2">Uncharacterized protein</fullName>
    </submittedName>
</protein>